<dbReference type="InterPro" id="IPR029039">
    <property type="entry name" value="Flavoprotein-like_sf"/>
</dbReference>
<dbReference type="OrthoDB" id="9805976at2"/>
<keyword evidence="1" id="KW-0285">Flavoprotein</keyword>
<evidence type="ECO:0000256" key="2">
    <source>
        <dbReference type="ARBA" id="ARBA00022643"/>
    </source>
</evidence>
<dbReference type="RefSeq" id="WP_072988848.1">
    <property type="nucleotide sequence ID" value="NZ_FQZB01000011.1"/>
</dbReference>
<name>A0A1M6MXV1_9CLOT</name>
<dbReference type="AlphaFoldDB" id="A0A1M6MXV1"/>
<dbReference type="PANTHER" id="PTHR43278">
    <property type="entry name" value="NAD(P)H-DEPENDENT FMN-CONTAINING OXIDOREDUCTASE YWQN-RELATED"/>
    <property type="match status" value="1"/>
</dbReference>
<keyword evidence="4" id="KW-1185">Reference proteome</keyword>
<dbReference type="Proteomes" id="UP000184310">
    <property type="component" value="Unassembled WGS sequence"/>
</dbReference>
<gene>
    <name evidence="3" type="ORF">SAMN02745163_02799</name>
</gene>
<dbReference type="SUPFAM" id="SSF52218">
    <property type="entry name" value="Flavoproteins"/>
    <property type="match status" value="1"/>
</dbReference>
<evidence type="ECO:0000256" key="1">
    <source>
        <dbReference type="ARBA" id="ARBA00022630"/>
    </source>
</evidence>
<accession>A0A1M6MXV1</accession>
<organism evidence="3 4">
    <name type="scientific">Clostridium cavendishii DSM 21758</name>
    <dbReference type="NCBI Taxonomy" id="1121302"/>
    <lineage>
        <taxon>Bacteria</taxon>
        <taxon>Bacillati</taxon>
        <taxon>Bacillota</taxon>
        <taxon>Clostridia</taxon>
        <taxon>Eubacteriales</taxon>
        <taxon>Clostridiaceae</taxon>
        <taxon>Clostridium</taxon>
    </lineage>
</organism>
<dbReference type="InterPro" id="IPR051796">
    <property type="entry name" value="ISF_SsuE-like"/>
</dbReference>
<protein>
    <submittedName>
        <fullName evidence="3">Uncharacterized protein</fullName>
    </submittedName>
</protein>
<sequence length="185" mass="21099">MAVLVLNSINKDVDYYKRIKDVVTEELELSGSGKLVNVEESNIGNCVGCFGCWIKTPGECVLQDEGNIIAKEVIEAKKVILITEISFGSYSSITKKVIDRLMPNVTPLFKLINKETQYKKRYENYPEMVVIAVSDEDEPEKELFKNIVSKKNAVNFNSKETKVKFISPNSIYLENELFKFLKEEI</sequence>
<dbReference type="STRING" id="1121302.SAMN02745163_02799"/>
<proteinExistence type="predicted"/>
<reference evidence="3 4" key="1">
    <citation type="submission" date="2016-11" db="EMBL/GenBank/DDBJ databases">
        <authorList>
            <person name="Jaros S."/>
            <person name="Januszkiewicz K."/>
            <person name="Wedrychowicz H."/>
        </authorList>
    </citation>
    <scope>NUCLEOTIDE SEQUENCE [LARGE SCALE GENOMIC DNA]</scope>
    <source>
        <strain evidence="3 4">DSM 21758</strain>
    </source>
</reference>
<evidence type="ECO:0000313" key="3">
    <source>
        <dbReference type="EMBL" id="SHJ88163.1"/>
    </source>
</evidence>
<dbReference type="EMBL" id="FQZB01000011">
    <property type="protein sequence ID" value="SHJ88163.1"/>
    <property type="molecule type" value="Genomic_DNA"/>
</dbReference>
<dbReference type="Gene3D" id="3.40.50.360">
    <property type="match status" value="1"/>
</dbReference>
<dbReference type="PANTHER" id="PTHR43278:SF2">
    <property type="entry name" value="IRON-SULFUR FLAVOPROTEIN"/>
    <property type="match status" value="1"/>
</dbReference>
<keyword evidence="2" id="KW-0288">FMN</keyword>
<evidence type="ECO:0000313" key="4">
    <source>
        <dbReference type="Proteomes" id="UP000184310"/>
    </source>
</evidence>